<proteinExistence type="predicted"/>
<dbReference type="InterPro" id="IPR029021">
    <property type="entry name" value="Prot-tyrosine_phosphatase-like"/>
</dbReference>
<organism evidence="2">
    <name type="scientific">marine metagenome</name>
    <dbReference type="NCBI Taxonomy" id="408172"/>
    <lineage>
        <taxon>unclassified sequences</taxon>
        <taxon>metagenomes</taxon>
        <taxon>ecological metagenomes</taxon>
    </lineage>
</organism>
<gene>
    <name evidence="2" type="ORF">METZ01_LOCUS234558</name>
</gene>
<protein>
    <recommendedName>
        <fullName evidence="1">Tyrosine specific protein phosphatases domain-containing protein</fullName>
    </recommendedName>
</protein>
<reference evidence="2" key="1">
    <citation type="submission" date="2018-05" db="EMBL/GenBank/DDBJ databases">
        <authorList>
            <person name="Lanie J.A."/>
            <person name="Ng W.-L."/>
            <person name="Kazmierczak K.M."/>
            <person name="Andrzejewski T.M."/>
            <person name="Davidsen T.M."/>
            <person name="Wayne K.J."/>
            <person name="Tettelin H."/>
            <person name="Glass J.I."/>
            <person name="Rusch D."/>
            <person name="Podicherti R."/>
            <person name="Tsui H.-C.T."/>
            <person name="Winkler M.E."/>
        </authorList>
    </citation>
    <scope>NUCLEOTIDE SEQUENCE</scope>
</reference>
<name>A0A382H375_9ZZZZ</name>
<accession>A0A382H375</accession>
<feature type="domain" description="Tyrosine specific protein phosphatases" evidence="1">
    <location>
        <begin position="68"/>
        <end position="108"/>
    </location>
</feature>
<sequence length="108" mass="11504">MLPFTLSICGLDELNGFLNTGVTHVISILDPDYPVPDGLAKIASENRIVFRFDDATVPGAGRIHPASTDIGKLVEWSRSLTDSQVKHLLVHCHAGISRSTAAAAIIVA</sequence>
<evidence type="ECO:0000313" key="2">
    <source>
        <dbReference type="EMBL" id="SVB81704.1"/>
    </source>
</evidence>
<dbReference type="SUPFAM" id="SSF52799">
    <property type="entry name" value="(Phosphotyrosine protein) phosphatases II"/>
    <property type="match status" value="1"/>
</dbReference>
<dbReference type="EMBL" id="UINC01058906">
    <property type="protein sequence ID" value="SVB81704.1"/>
    <property type="molecule type" value="Genomic_DNA"/>
</dbReference>
<dbReference type="Gene3D" id="3.90.190.10">
    <property type="entry name" value="Protein tyrosine phosphatase superfamily"/>
    <property type="match status" value="1"/>
</dbReference>
<evidence type="ECO:0000259" key="1">
    <source>
        <dbReference type="PROSITE" id="PS50056"/>
    </source>
</evidence>
<feature type="non-terminal residue" evidence="2">
    <location>
        <position position="108"/>
    </location>
</feature>
<dbReference type="PROSITE" id="PS00383">
    <property type="entry name" value="TYR_PHOSPHATASE_1"/>
    <property type="match status" value="1"/>
</dbReference>
<dbReference type="InterPro" id="IPR000387">
    <property type="entry name" value="Tyr_Pase_dom"/>
</dbReference>
<dbReference type="PROSITE" id="PS50056">
    <property type="entry name" value="TYR_PHOSPHATASE_2"/>
    <property type="match status" value="1"/>
</dbReference>
<dbReference type="AlphaFoldDB" id="A0A382H375"/>
<dbReference type="InterPro" id="IPR016130">
    <property type="entry name" value="Tyr_Pase_AS"/>
</dbReference>